<evidence type="ECO:0000313" key="3">
    <source>
        <dbReference type="Proteomes" id="UP000039046"/>
    </source>
</evidence>
<dbReference type="EMBL" id="CDHN01000001">
    <property type="protein sequence ID" value="CEJ80335.1"/>
    <property type="molecule type" value="Genomic_DNA"/>
</dbReference>
<name>A0A0A1T2L0_9HYPO</name>
<dbReference type="OrthoDB" id="4242135at2759"/>
<reference evidence="2 3" key="1">
    <citation type="journal article" date="2015" name="Genome Announc.">
        <title>Draft Genome Sequence and Gene Annotation of the Entomopathogenic Fungus Verticillium hemipterigenum.</title>
        <authorList>
            <person name="Horn F."/>
            <person name="Habel A."/>
            <person name="Scharf D.H."/>
            <person name="Dworschak J."/>
            <person name="Brakhage A.A."/>
            <person name="Guthke R."/>
            <person name="Hertweck C."/>
            <person name="Linde J."/>
        </authorList>
    </citation>
    <scope>NUCLEOTIDE SEQUENCE [LARGE SCALE GENOMIC DNA]</scope>
</reference>
<protein>
    <submittedName>
        <fullName evidence="2">Uncharacterized protein</fullName>
    </submittedName>
</protein>
<proteinExistence type="predicted"/>
<dbReference type="HOGENOM" id="CLU_2623744_0_0_1"/>
<feature type="chain" id="PRO_5001979163" evidence="1">
    <location>
        <begin position="21"/>
        <end position="78"/>
    </location>
</feature>
<accession>A0A0A1T2L0</accession>
<organism evidence="2 3">
    <name type="scientific">[Torrubiella] hemipterigena</name>
    <dbReference type="NCBI Taxonomy" id="1531966"/>
    <lineage>
        <taxon>Eukaryota</taxon>
        <taxon>Fungi</taxon>
        <taxon>Dikarya</taxon>
        <taxon>Ascomycota</taxon>
        <taxon>Pezizomycotina</taxon>
        <taxon>Sordariomycetes</taxon>
        <taxon>Hypocreomycetidae</taxon>
        <taxon>Hypocreales</taxon>
        <taxon>Clavicipitaceae</taxon>
        <taxon>Clavicipitaceae incertae sedis</taxon>
        <taxon>'Torrubiella' clade</taxon>
    </lineage>
</organism>
<keyword evidence="3" id="KW-1185">Reference proteome</keyword>
<feature type="signal peptide" evidence="1">
    <location>
        <begin position="1"/>
        <end position="20"/>
    </location>
</feature>
<gene>
    <name evidence="2" type="ORF">VHEMI00524</name>
</gene>
<keyword evidence="1" id="KW-0732">Signal</keyword>
<dbReference type="Proteomes" id="UP000039046">
    <property type="component" value="Unassembled WGS sequence"/>
</dbReference>
<evidence type="ECO:0000256" key="1">
    <source>
        <dbReference type="SAM" id="SignalP"/>
    </source>
</evidence>
<sequence>MKMQITDILAALALAATISAAPAESAEIESAAPAQGVGCYQQGTPRKPAICAIPNCPGGYRPVFWDFGCPDDSWKCCV</sequence>
<evidence type="ECO:0000313" key="2">
    <source>
        <dbReference type="EMBL" id="CEJ80335.1"/>
    </source>
</evidence>
<dbReference type="AlphaFoldDB" id="A0A0A1T2L0"/>